<dbReference type="SUPFAM" id="SSF46946">
    <property type="entry name" value="S13-like H2TH domain"/>
    <property type="match status" value="1"/>
</dbReference>
<comment type="caution">
    <text evidence="9">The sequence shown here is derived from an EMBL/GenBank/DDBJ whole genome shotgun (WGS) entry which is preliminary data.</text>
</comment>
<dbReference type="Pfam" id="PF00416">
    <property type="entry name" value="Ribosomal_S13"/>
    <property type="match status" value="1"/>
</dbReference>
<reference evidence="9 10" key="1">
    <citation type="journal article" date="2016" name="Nat. Commun.">
        <title>Thousands of microbial genomes shed light on interconnected biogeochemical processes in an aquifer system.</title>
        <authorList>
            <person name="Anantharaman K."/>
            <person name="Brown C.T."/>
            <person name="Hug L.A."/>
            <person name="Sharon I."/>
            <person name="Castelle C.J."/>
            <person name="Probst A.J."/>
            <person name="Thomas B.C."/>
            <person name="Singh A."/>
            <person name="Wilkins M.J."/>
            <person name="Karaoz U."/>
            <person name="Brodie E.L."/>
            <person name="Williams K.H."/>
            <person name="Hubbard S.S."/>
            <person name="Banfield J.F."/>
        </authorList>
    </citation>
    <scope>NUCLEOTIDE SEQUENCE [LARGE SCALE GENOMIC DNA]</scope>
</reference>
<dbReference type="GO" id="GO:0019843">
    <property type="term" value="F:rRNA binding"/>
    <property type="evidence" value="ECO:0007669"/>
    <property type="project" value="UniProtKB-UniRule"/>
</dbReference>
<dbReference type="NCBIfam" id="TIGR03631">
    <property type="entry name" value="uS13_bact"/>
    <property type="match status" value="1"/>
</dbReference>
<evidence type="ECO:0000256" key="8">
    <source>
        <dbReference type="RuleBase" id="RU003830"/>
    </source>
</evidence>
<evidence type="ECO:0000256" key="1">
    <source>
        <dbReference type="ARBA" id="ARBA00008080"/>
    </source>
</evidence>
<dbReference type="PANTHER" id="PTHR10871:SF1">
    <property type="entry name" value="SMALL RIBOSOMAL SUBUNIT PROTEIN US13M"/>
    <property type="match status" value="1"/>
</dbReference>
<dbReference type="InterPro" id="IPR010979">
    <property type="entry name" value="Ribosomal_uS13-like_H2TH"/>
</dbReference>
<dbReference type="HAMAP" id="MF_01315">
    <property type="entry name" value="Ribosomal_uS13"/>
    <property type="match status" value="1"/>
</dbReference>
<proteinExistence type="inferred from homology"/>
<dbReference type="FunFam" id="1.10.8.50:FF:000001">
    <property type="entry name" value="30S ribosomal protein S13"/>
    <property type="match status" value="1"/>
</dbReference>
<keyword evidence="3 7" id="KW-0694">RNA-binding</keyword>
<accession>A0A1G2IRM2</accession>
<comment type="subunit">
    <text evidence="7">Part of the 30S ribosomal subunit. Forms a loose heterodimer with protein S19. Forms two bridges to the 50S subunit in the 70S ribosome.</text>
</comment>
<gene>
    <name evidence="7" type="primary">rpsM</name>
    <name evidence="9" type="ORF">A3G45_01285</name>
</gene>
<dbReference type="PROSITE" id="PS50159">
    <property type="entry name" value="RIBOSOMAL_S13_2"/>
    <property type="match status" value="1"/>
</dbReference>
<name>A0A1G2IRM2_9BACT</name>
<dbReference type="GO" id="GO:0015935">
    <property type="term" value="C:small ribosomal subunit"/>
    <property type="evidence" value="ECO:0007669"/>
    <property type="project" value="TreeGrafter"/>
</dbReference>
<evidence type="ECO:0000256" key="5">
    <source>
        <dbReference type="ARBA" id="ARBA00023274"/>
    </source>
</evidence>
<dbReference type="PROSITE" id="PS00646">
    <property type="entry name" value="RIBOSOMAL_S13_1"/>
    <property type="match status" value="1"/>
</dbReference>
<evidence type="ECO:0000256" key="4">
    <source>
        <dbReference type="ARBA" id="ARBA00022980"/>
    </source>
</evidence>
<dbReference type="GO" id="GO:0006412">
    <property type="term" value="P:translation"/>
    <property type="evidence" value="ECO:0007669"/>
    <property type="project" value="UniProtKB-UniRule"/>
</dbReference>
<dbReference type="GO" id="GO:0003735">
    <property type="term" value="F:structural constituent of ribosome"/>
    <property type="evidence" value="ECO:0007669"/>
    <property type="project" value="InterPro"/>
</dbReference>
<protein>
    <recommendedName>
        <fullName evidence="6 7">Small ribosomal subunit protein uS13</fullName>
    </recommendedName>
</protein>
<evidence type="ECO:0000256" key="7">
    <source>
        <dbReference type="HAMAP-Rule" id="MF_01315"/>
    </source>
</evidence>
<comment type="similarity">
    <text evidence="1 7 8">Belongs to the universal ribosomal protein uS13 family.</text>
</comment>
<evidence type="ECO:0000313" key="10">
    <source>
        <dbReference type="Proteomes" id="UP000178632"/>
    </source>
</evidence>
<keyword evidence="5 7" id="KW-0687">Ribonucleoprotein</keyword>
<sequence length="129" mass="14625">MPRIAGVNIPENKRIEIALTYIYGIGRPLSKKILKEVAIDINKKSSDLTQKEVNDLKDLIEKKYKIEGDLRRQVMINVKRLKDIGAWRGLRHIKGLPVRGQRTKTNNRTVRGNVRKTMGSGRKPAAAPT</sequence>
<dbReference type="Gene3D" id="4.10.910.10">
    <property type="entry name" value="30s ribosomal protein s13, domain 2"/>
    <property type="match status" value="1"/>
</dbReference>
<dbReference type="InterPro" id="IPR019980">
    <property type="entry name" value="Ribosomal_uS13_bac-type"/>
</dbReference>
<dbReference type="GO" id="GO:0005829">
    <property type="term" value="C:cytosol"/>
    <property type="evidence" value="ECO:0007669"/>
    <property type="project" value="TreeGrafter"/>
</dbReference>
<dbReference type="InterPro" id="IPR001892">
    <property type="entry name" value="Ribosomal_uS13"/>
</dbReference>
<keyword evidence="4 7" id="KW-0689">Ribosomal protein</keyword>
<dbReference type="Gene3D" id="1.10.8.50">
    <property type="match status" value="1"/>
</dbReference>
<dbReference type="EMBL" id="MHPE01000009">
    <property type="protein sequence ID" value="OGZ77435.1"/>
    <property type="molecule type" value="Genomic_DNA"/>
</dbReference>
<keyword evidence="7" id="KW-0820">tRNA-binding</keyword>
<keyword evidence="2 7" id="KW-0699">rRNA-binding</keyword>
<comment type="function">
    <text evidence="7">Located at the top of the head of the 30S subunit, it contacts several helices of the 16S rRNA. In the 70S ribosome it contacts the 23S rRNA (bridge B1a) and protein L5 of the 50S subunit (bridge B1b), connecting the 2 subunits; these bridges are implicated in subunit movement. Contacts the tRNAs in the A and P-sites.</text>
</comment>
<dbReference type="AlphaFoldDB" id="A0A1G2IRM2"/>
<dbReference type="Proteomes" id="UP000178632">
    <property type="component" value="Unassembled WGS sequence"/>
</dbReference>
<organism evidence="9 10">
    <name type="scientific">Candidatus Staskawiczbacteria bacterium RIFCSPLOWO2_12_FULL_37_15</name>
    <dbReference type="NCBI Taxonomy" id="1802218"/>
    <lineage>
        <taxon>Bacteria</taxon>
        <taxon>Candidatus Staskawicziibacteriota</taxon>
    </lineage>
</organism>
<dbReference type="PIRSF" id="PIRSF002134">
    <property type="entry name" value="Ribosomal_S13"/>
    <property type="match status" value="1"/>
</dbReference>
<evidence type="ECO:0000256" key="6">
    <source>
        <dbReference type="ARBA" id="ARBA00035166"/>
    </source>
</evidence>
<evidence type="ECO:0000256" key="2">
    <source>
        <dbReference type="ARBA" id="ARBA00022730"/>
    </source>
</evidence>
<dbReference type="InterPro" id="IPR027437">
    <property type="entry name" value="Rbsml_uS13_C"/>
</dbReference>
<dbReference type="PANTHER" id="PTHR10871">
    <property type="entry name" value="30S RIBOSOMAL PROTEIN S13/40S RIBOSOMAL PROTEIN S18"/>
    <property type="match status" value="1"/>
</dbReference>
<evidence type="ECO:0000256" key="3">
    <source>
        <dbReference type="ARBA" id="ARBA00022884"/>
    </source>
</evidence>
<dbReference type="InterPro" id="IPR018269">
    <property type="entry name" value="Ribosomal_uS13_CS"/>
</dbReference>
<dbReference type="GO" id="GO:0000049">
    <property type="term" value="F:tRNA binding"/>
    <property type="evidence" value="ECO:0007669"/>
    <property type="project" value="UniProtKB-UniRule"/>
</dbReference>
<evidence type="ECO:0000313" key="9">
    <source>
        <dbReference type="EMBL" id="OGZ77435.1"/>
    </source>
</evidence>